<dbReference type="InterPro" id="IPR004183">
    <property type="entry name" value="Xdiol_dOase_suB"/>
</dbReference>
<evidence type="ECO:0000313" key="2">
    <source>
        <dbReference type="EMBL" id="KAF0134566.1"/>
    </source>
</evidence>
<accession>A0A833P062</accession>
<dbReference type="GO" id="GO:0016702">
    <property type="term" value="F:oxidoreductase activity, acting on single donors with incorporation of molecular oxygen, incorporation of two atoms of oxygen"/>
    <property type="evidence" value="ECO:0007669"/>
    <property type="project" value="UniProtKB-ARBA"/>
</dbReference>
<proteinExistence type="predicted"/>
<reference evidence="2 3" key="1">
    <citation type="submission" date="2019-12" db="EMBL/GenBank/DDBJ databases">
        <authorList>
            <person name="Wolfe R."/>
            <person name="Danczak R."/>
            <person name="Wilkins M."/>
        </authorList>
    </citation>
    <scope>NUCLEOTIDE SEQUENCE [LARGE SCALE GENOMIC DNA]</scope>
    <source>
        <strain evidence="2">X2_MaxBin.013</strain>
    </source>
</reference>
<dbReference type="Proteomes" id="UP000488506">
    <property type="component" value="Unassembled WGS sequence"/>
</dbReference>
<dbReference type="EMBL" id="WPAF01000007">
    <property type="protein sequence ID" value="KAF0134566.1"/>
    <property type="molecule type" value="Genomic_DNA"/>
</dbReference>
<evidence type="ECO:0000259" key="1">
    <source>
        <dbReference type="Pfam" id="PF02900"/>
    </source>
</evidence>
<dbReference type="CDD" id="cd07951">
    <property type="entry name" value="ED_3B_N_AMMECR1"/>
    <property type="match status" value="1"/>
</dbReference>
<dbReference type="GO" id="GO:0008198">
    <property type="term" value="F:ferrous iron binding"/>
    <property type="evidence" value="ECO:0007669"/>
    <property type="project" value="InterPro"/>
</dbReference>
<feature type="domain" description="Extradiol ring-cleavage dioxygenase class III enzyme subunit B" evidence="1">
    <location>
        <begin position="18"/>
        <end position="266"/>
    </location>
</feature>
<protein>
    <submittedName>
        <fullName evidence="2">AMMECR1 domain-containing protein</fullName>
    </submittedName>
</protein>
<dbReference type="SUPFAM" id="SSF53213">
    <property type="entry name" value="LigB-like"/>
    <property type="match status" value="1"/>
</dbReference>
<organism evidence="2 3">
    <name type="scientific">Candidatus Saganbacteria bacterium</name>
    <dbReference type="NCBI Taxonomy" id="2575572"/>
    <lineage>
        <taxon>Bacteria</taxon>
        <taxon>Bacillati</taxon>
        <taxon>Saganbacteria</taxon>
    </lineage>
</organism>
<name>A0A833P062_UNCSA</name>
<sequence length="273" mass="29437">MFNSFCYIISSVMIKFGAVMPHPPLLAPQVGGVRIKECERTQKACREIAKKIKLLDIDAIIMISPHGATLGSTVPIYASPVFEGDFSNFGASKPAYYFKGDPELASCIIRENPSMASRQPETILDHGSLVPLLFISEAGIKKPILPTAIAYLPGKKLFEFGKSLAHAAEKLKRKIAIIASADLSHRLTTDAPSGFDPSGKVFDEKLVDLMRRYDISGIINFDDALAESAGQDALQSISILLGAFDGIKAKAEVLSYEGPFGVGYMVAEIAPIS</sequence>
<gene>
    <name evidence="2" type="ORF">FD145_584</name>
</gene>
<comment type="caution">
    <text evidence="2">The sequence shown here is derived from an EMBL/GenBank/DDBJ whole genome shotgun (WGS) entry which is preliminary data.</text>
</comment>
<dbReference type="AlphaFoldDB" id="A0A833P062"/>
<dbReference type="Gene3D" id="3.40.830.10">
    <property type="entry name" value="LigB-like"/>
    <property type="match status" value="1"/>
</dbReference>
<evidence type="ECO:0000313" key="3">
    <source>
        <dbReference type="Proteomes" id="UP000488506"/>
    </source>
</evidence>
<dbReference type="Pfam" id="PF02900">
    <property type="entry name" value="LigB"/>
    <property type="match status" value="1"/>
</dbReference>